<gene>
    <name evidence="1" type="ORF">LR48_Vigan07g072200</name>
</gene>
<dbReference type="Gramene" id="KOM47018">
    <property type="protein sequence ID" value="KOM47018"/>
    <property type="gene ID" value="LR48_Vigan07g072200"/>
</dbReference>
<dbReference type="AlphaFoldDB" id="A0A0L9UW88"/>
<proteinExistence type="predicted"/>
<accession>A0A0L9UW88</accession>
<dbReference type="Proteomes" id="UP000053144">
    <property type="component" value="Chromosome 7"/>
</dbReference>
<evidence type="ECO:0000313" key="1">
    <source>
        <dbReference type="EMBL" id="KOM47018.1"/>
    </source>
</evidence>
<protein>
    <submittedName>
        <fullName evidence="1">Uncharacterized protein</fullName>
    </submittedName>
</protein>
<organism evidence="1 2">
    <name type="scientific">Phaseolus angularis</name>
    <name type="common">Azuki bean</name>
    <name type="synonym">Vigna angularis</name>
    <dbReference type="NCBI Taxonomy" id="3914"/>
    <lineage>
        <taxon>Eukaryota</taxon>
        <taxon>Viridiplantae</taxon>
        <taxon>Streptophyta</taxon>
        <taxon>Embryophyta</taxon>
        <taxon>Tracheophyta</taxon>
        <taxon>Spermatophyta</taxon>
        <taxon>Magnoliopsida</taxon>
        <taxon>eudicotyledons</taxon>
        <taxon>Gunneridae</taxon>
        <taxon>Pentapetalae</taxon>
        <taxon>rosids</taxon>
        <taxon>fabids</taxon>
        <taxon>Fabales</taxon>
        <taxon>Fabaceae</taxon>
        <taxon>Papilionoideae</taxon>
        <taxon>50 kb inversion clade</taxon>
        <taxon>NPAAA clade</taxon>
        <taxon>indigoferoid/millettioid clade</taxon>
        <taxon>Phaseoleae</taxon>
        <taxon>Vigna</taxon>
    </lineage>
</organism>
<sequence>MLGKLGTSSTSLARKVDKLDKVNKQVQKARVVLQGALKRLYEVVRELNRRFMVVVSGGNTVVTVHGRGDFSAGCG</sequence>
<dbReference type="EMBL" id="CM003377">
    <property type="protein sequence ID" value="KOM47018.1"/>
    <property type="molecule type" value="Genomic_DNA"/>
</dbReference>
<reference evidence="2" key="1">
    <citation type="journal article" date="2015" name="Proc. Natl. Acad. Sci. U.S.A.">
        <title>Genome sequencing of adzuki bean (Vigna angularis) provides insight into high starch and low fat accumulation and domestication.</title>
        <authorList>
            <person name="Yang K."/>
            <person name="Tian Z."/>
            <person name="Chen C."/>
            <person name="Luo L."/>
            <person name="Zhao B."/>
            <person name="Wang Z."/>
            <person name="Yu L."/>
            <person name="Li Y."/>
            <person name="Sun Y."/>
            <person name="Li W."/>
            <person name="Chen Y."/>
            <person name="Li Y."/>
            <person name="Zhang Y."/>
            <person name="Ai D."/>
            <person name="Zhao J."/>
            <person name="Shang C."/>
            <person name="Ma Y."/>
            <person name="Wu B."/>
            <person name="Wang M."/>
            <person name="Gao L."/>
            <person name="Sun D."/>
            <person name="Zhang P."/>
            <person name="Guo F."/>
            <person name="Wang W."/>
            <person name="Li Y."/>
            <person name="Wang J."/>
            <person name="Varshney R.K."/>
            <person name="Wang J."/>
            <person name="Ling H.Q."/>
            <person name="Wan P."/>
        </authorList>
    </citation>
    <scope>NUCLEOTIDE SEQUENCE</scope>
    <source>
        <strain evidence="2">cv. Jingnong 6</strain>
    </source>
</reference>
<name>A0A0L9UW88_PHAAN</name>
<evidence type="ECO:0000313" key="2">
    <source>
        <dbReference type="Proteomes" id="UP000053144"/>
    </source>
</evidence>